<dbReference type="STRING" id="7244.B4LCR9"/>
<protein>
    <submittedName>
        <fullName evidence="1">Uncharacterized protein</fullName>
    </submittedName>
</protein>
<keyword evidence="2" id="KW-1185">Reference proteome</keyword>
<dbReference type="EMBL" id="CH940647">
    <property type="protein sequence ID" value="EDW70961.2"/>
    <property type="molecule type" value="Genomic_DNA"/>
</dbReference>
<dbReference type="FunCoup" id="B4LCR9">
    <property type="interactions" value="5"/>
</dbReference>
<feature type="non-terminal residue" evidence="1">
    <location>
        <position position="979"/>
    </location>
</feature>
<name>B4LCR9_DROVI</name>
<sequence length="979" mass="112810">MDFLTALSTGATVEYVTTEYMCSLMRAVAANPSNWLGKVSHGFVGQCFRALGLKFNISVEAFQQSYDHPYREDNLNYIFNVVPFVLKNVDSFLDQLPTALAACERLAAQDRPSSCLGSEFYDLVNPVLCYLRVIRVWTMVVLSITDKLQLKDKELDRFLCEPLARMSFSLLRGLAKLLPDYGQTYELLKDNCLSLAVLARYGIFYEETCQFILKPMLDMFDEHFQVFCGATKSALNFIYWIFRCEMTNKDSYIQAYQFLETMLDRFEAGQQRDPSGNLYLRLFTNELITDKYLGIQFEMLQVKNSNPLLRATLQYLQTLQRHLVSTEIFPRRFLEQILLILLDVSNASNTVCSLAAELYVTLSQRQYQEQEILVHIVETFIKTQSSVRKWRSYEQFMTVLQSYLEKLINPFPPMQHFKFYINVINAADVSDELILFTAHAACALFEYYTAHYAELEIARQQVHKLLRQWPNLVQSSAERPKIRAVIYGIYSAVDFEAVAQHKPNLICALERHCLNIFLDDETLSESEYSILFPNICRSIEATGNEHLLVTAALALQDRYAEISVNFMVHEHSEIQPEMLQEYGKCVRCLYSLLKQNKLRGHQVCDMYQTLAMQMLHIVVANEHLALYGYECLALMLVLLHQERDQVEDMREHVARSMQLAEMLRDVCVRKLCNILHNLAQAKSLFCAIVVLQVGLQHSLPLNALTYDTLLTQLSDSTLAMKACEEPLTLRYVQEMHLCFRQLHECELIGLPTNRIWKPLLQYKLLTTTPDYVSPELEQLIVVLIKRHIVTYARNLSVIQLHVCNERSNKQRVTSALAAHMRLVDAHASLKDAWLLNYTYNASLQLLVNRLSVRRTEPAAKKPRNHLLPLRHLQSLVNTLRLEEPHFIIIAQLLSSLKGNAFSDVDTQEVDKFIKQISAYKYRCDDEHAKAVSHGELQSGLKPQPPGPMTMWQAEAFSYLTDNAKQKDSSLQQLELTNDD</sequence>
<evidence type="ECO:0000313" key="1">
    <source>
        <dbReference type="EMBL" id="EDW70961.2"/>
    </source>
</evidence>
<dbReference type="eggNOG" id="KOG1109">
    <property type="taxonomic scope" value="Eukaryota"/>
</dbReference>
<dbReference type="Proteomes" id="UP000008792">
    <property type="component" value="Unassembled WGS sequence"/>
</dbReference>
<evidence type="ECO:0000313" key="2">
    <source>
        <dbReference type="Proteomes" id="UP000008792"/>
    </source>
</evidence>
<reference evidence="1 2" key="1">
    <citation type="journal article" date="2007" name="Nature">
        <title>Evolution of genes and genomes on the Drosophila phylogeny.</title>
        <authorList>
            <consortium name="Drosophila 12 Genomes Consortium"/>
            <person name="Clark A.G."/>
            <person name="Eisen M.B."/>
            <person name="Smith D.R."/>
            <person name="Bergman C.M."/>
            <person name="Oliver B."/>
            <person name="Markow T.A."/>
            <person name="Kaufman T.C."/>
            <person name="Kellis M."/>
            <person name="Gelbart W."/>
            <person name="Iyer V.N."/>
            <person name="Pollard D.A."/>
            <person name="Sackton T.B."/>
            <person name="Larracuente A.M."/>
            <person name="Singh N.D."/>
            <person name="Abad J.P."/>
            <person name="Abt D.N."/>
            <person name="Adryan B."/>
            <person name="Aguade M."/>
            <person name="Akashi H."/>
            <person name="Anderson W.W."/>
            <person name="Aquadro C.F."/>
            <person name="Ardell D.H."/>
            <person name="Arguello R."/>
            <person name="Artieri C.G."/>
            <person name="Barbash D.A."/>
            <person name="Barker D."/>
            <person name="Barsanti P."/>
            <person name="Batterham P."/>
            <person name="Batzoglou S."/>
            <person name="Begun D."/>
            <person name="Bhutkar A."/>
            <person name="Blanco E."/>
            <person name="Bosak S.A."/>
            <person name="Bradley R.K."/>
            <person name="Brand A.D."/>
            <person name="Brent M.R."/>
            <person name="Brooks A.N."/>
            <person name="Brown R.H."/>
            <person name="Butlin R.K."/>
            <person name="Caggese C."/>
            <person name="Calvi B.R."/>
            <person name="Bernardo de Carvalho A."/>
            <person name="Caspi A."/>
            <person name="Castrezana S."/>
            <person name="Celniker S.E."/>
            <person name="Chang J.L."/>
            <person name="Chapple C."/>
            <person name="Chatterji S."/>
            <person name="Chinwalla A."/>
            <person name="Civetta A."/>
            <person name="Clifton S.W."/>
            <person name="Comeron J.M."/>
            <person name="Costello J.C."/>
            <person name="Coyne J.A."/>
            <person name="Daub J."/>
            <person name="David R.G."/>
            <person name="Delcher A.L."/>
            <person name="Delehaunty K."/>
            <person name="Do C.B."/>
            <person name="Ebling H."/>
            <person name="Edwards K."/>
            <person name="Eickbush T."/>
            <person name="Evans J.D."/>
            <person name="Filipski A."/>
            <person name="Findeiss S."/>
            <person name="Freyhult E."/>
            <person name="Fulton L."/>
            <person name="Fulton R."/>
            <person name="Garcia A.C."/>
            <person name="Gardiner A."/>
            <person name="Garfield D.A."/>
            <person name="Garvin B.E."/>
            <person name="Gibson G."/>
            <person name="Gilbert D."/>
            <person name="Gnerre S."/>
            <person name="Godfrey J."/>
            <person name="Good R."/>
            <person name="Gotea V."/>
            <person name="Gravely B."/>
            <person name="Greenberg A.J."/>
            <person name="Griffiths-Jones S."/>
            <person name="Gross S."/>
            <person name="Guigo R."/>
            <person name="Gustafson E.A."/>
            <person name="Haerty W."/>
            <person name="Hahn M.W."/>
            <person name="Halligan D.L."/>
            <person name="Halpern A.L."/>
            <person name="Halter G.M."/>
            <person name="Han M.V."/>
            <person name="Heger A."/>
            <person name="Hillier L."/>
            <person name="Hinrichs A.S."/>
            <person name="Holmes I."/>
            <person name="Hoskins R.A."/>
            <person name="Hubisz M.J."/>
            <person name="Hultmark D."/>
            <person name="Huntley M.A."/>
            <person name="Jaffe D.B."/>
            <person name="Jagadeeshan S."/>
            <person name="Jeck W.R."/>
            <person name="Johnson J."/>
            <person name="Jones C.D."/>
            <person name="Jordan W.C."/>
            <person name="Karpen G.H."/>
            <person name="Kataoka E."/>
            <person name="Keightley P.D."/>
            <person name="Kheradpour P."/>
            <person name="Kirkness E.F."/>
            <person name="Koerich L.B."/>
            <person name="Kristiansen K."/>
            <person name="Kudrna D."/>
            <person name="Kulathinal R.J."/>
            <person name="Kumar S."/>
            <person name="Kwok R."/>
            <person name="Lander E."/>
            <person name="Langley C.H."/>
            <person name="Lapoint R."/>
            <person name="Lazzaro B.P."/>
            <person name="Lee S.J."/>
            <person name="Levesque L."/>
            <person name="Li R."/>
            <person name="Lin C.F."/>
            <person name="Lin M.F."/>
            <person name="Lindblad-Toh K."/>
            <person name="Llopart A."/>
            <person name="Long M."/>
            <person name="Low L."/>
            <person name="Lozovsky E."/>
            <person name="Lu J."/>
            <person name="Luo M."/>
            <person name="Machado C.A."/>
            <person name="Makalowski W."/>
            <person name="Marzo M."/>
            <person name="Matsuda M."/>
            <person name="Matzkin L."/>
            <person name="McAllister B."/>
            <person name="McBride C.S."/>
            <person name="McKernan B."/>
            <person name="McKernan K."/>
            <person name="Mendez-Lago M."/>
            <person name="Minx P."/>
            <person name="Mollenhauer M.U."/>
            <person name="Montooth K."/>
            <person name="Mount S.M."/>
            <person name="Mu X."/>
            <person name="Myers E."/>
            <person name="Negre B."/>
            <person name="Newfeld S."/>
            <person name="Nielsen R."/>
            <person name="Noor M.A."/>
            <person name="O'Grady P."/>
            <person name="Pachter L."/>
            <person name="Papaceit M."/>
            <person name="Parisi M.J."/>
            <person name="Parisi M."/>
            <person name="Parts L."/>
            <person name="Pedersen J.S."/>
            <person name="Pesole G."/>
            <person name="Phillippy A.M."/>
            <person name="Ponting C.P."/>
            <person name="Pop M."/>
            <person name="Porcelli D."/>
            <person name="Powell J.R."/>
            <person name="Prohaska S."/>
            <person name="Pruitt K."/>
            <person name="Puig M."/>
            <person name="Quesneville H."/>
            <person name="Ram K.R."/>
            <person name="Rand D."/>
            <person name="Rasmussen M.D."/>
            <person name="Reed L.K."/>
            <person name="Reenan R."/>
            <person name="Reily A."/>
            <person name="Remington K.A."/>
            <person name="Rieger T.T."/>
            <person name="Ritchie M.G."/>
            <person name="Robin C."/>
            <person name="Rogers Y.H."/>
            <person name="Rohde C."/>
            <person name="Rozas J."/>
            <person name="Rubenfield M.J."/>
            <person name="Ruiz A."/>
            <person name="Russo S."/>
            <person name="Salzberg S.L."/>
            <person name="Sanchez-Gracia A."/>
            <person name="Saranga D.J."/>
            <person name="Sato H."/>
            <person name="Schaeffer S.W."/>
            <person name="Schatz M.C."/>
            <person name="Schlenke T."/>
            <person name="Schwartz R."/>
            <person name="Segarra C."/>
            <person name="Singh R.S."/>
            <person name="Sirot L."/>
            <person name="Sirota M."/>
            <person name="Sisneros N.B."/>
            <person name="Smith C.D."/>
            <person name="Smith T.F."/>
            <person name="Spieth J."/>
            <person name="Stage D.E."/>
            <person name="Stark A."/>
            <person name="Stephan W."/>
            <person name="Strausberg R.L."/>
            <person name="Strempel S."/>
            <person name="Sturgill D."/>
            <person name="Sutton G."/>
            <person name="Sutton G.G."/>
            <person name="Tao W."/>
            <person name="Teichmann S."/>
            <person name="Tobari Y.N."/>
            <person name="Tomimura Y."/>
            <person name="Tsolas J.M."/>
            <person name="Valente V.L."/>
            <person name="Venter E."/>
            <person name="Venter J.C."/>
            <person name="Vicario S."/>
            <person name="Vieira F.G."/>
            <person name="Vilella A.J."/>
            <person name="Villasante A."/>
            <person name="Walenz B."/>
            <person name="Wang J."/>
            <person name="Wasserman M."/>
            <person name="Watts T."/>
            <person name="Wilson D."/>
            <person name="Wilson R.K."/>
            <person name="Wing R.A."/>
            <person name="Wolfner M.F."/>
            <person name="Wong A."/>
            <person name="Wong G.K."/>
            <person name="Wu C.I."/>
            <person name="Wu G."/>
            <person name="Yamamoto D."/>
            <person name="Yang H.P."/>
            <person name="Yang S.P."/>
            <person name="Yorke J.A."/>
            <person name="Yoshida K."/>
            <person name="Zdobnov E."/>
            <person name="Zhang P."/>
            <person name="Zhang Y."/>
            <person name="Zimin A.V."/>
            <person name="Baldwin J."/>
            <person name="Abdouelleil A."/>
            <person name="Abdulkadir J."/>
            <person name="Abebe A."/>
            <person name="Abera B."/>
            <person name="Abreu J."/>
            <person name="Acer S.C."/>
            <person name="Aftuck L."/>
            <person name="Alexander A."/>
            <person name="An P."/>
            <person name="Anderson E."/>
            <person name="Anderson S."/>
            <person name="Arachi H."/>
            <person name="Azer M."/>
            <person name="Bachantsang P."/>
            <person name="Barry A."/>
            <person name="Bayul T."/>
            <person name="Berlin A."/>
            <person name="Bessette D."/>
            <person name="Bloom T."/>
            <person name="Blye J."/>
            <person name="Boguslavskiy L."/>
            <person name="Bonnet C."/>
            <person name="Boukhgalter B."/>
            <person name="Bourzgui I."/>
            <person name="Brown A."/>
            <person name="Cahill P."/>
            <person name="Channer S."/>
            <person name="Cheshatsang Y."/>
            <person name="Chuda L."/>
            <person name="Citroen M."/>
            <person name="Collymore A."/>
            <person name="Cooke P."/>
            <person name="Costello M."/>
            <person name="D'Aco K."/>
            <person name="Daza R."/>
            <person name="De Haan G."/>
            <person name="DeGray S."/>
            <person name="DeMaso C."/>
            <person name="Dhargay N."/>
            <person name="Dooley K."/>
            <person name="Dooley E."/>
            <person name="Doricent M."/>
            <person name="Dorje P."/>
            <person name="Dorjee K."/>
            <person name="Dupes A."/>
            <person name="Elong R."/>
            <person name="Falk J."/>
            <person name="Farina A."/>
            <person name="Faro S."/>
            <person name="Ferguson D."/>
            <person name="Fisher S."/>
            <person name="Foley C.D."/>
            <person name="Franke A."/>
            <person name="Friedrich D."/>
            <person name="Gadbois L."/>
            <person name="Gearin G."/>
            <person name="Gearin C.R."/>
            <person name="Giannoukos G."/>
            <person name="Goode T."/>
            <person name="Graham J."/>
            <person name="Grandbois E."/>
            <person name="Grewal S."/>
            <person name="Gyaltsen K."/>
            <person name="Hafez N."/>
            <person name="Hagos B."/>
            <person name="Hall J."/>
            <person name="Henson C."/>
            <person name="Hollinger A."/>
            <person name="Honan T."/>
            <person name="Huard M.D."/>
            <person name="Hughes L."/>
            <person name="Hurhula B."/>
            <person name="Husby M.E."/>
            <person name="Kamat A."/>
            <person name="Kanga B."/>
            <person name="Kashin S."/>
            <person name="Khazanovich D."/>
            <person name="Kisner P."/>
            <person name="Lance K."/>
            <person name="Lara M."/>
            <person name="Lee W."/>
            <person name="Lennon N."/>
            <person name="Letendre F."/>
            <person name="LeVine R."/>
            <person name="Lipovsky A."/>
            <person name="Liu X."/>
            <person name="Liu J."/>
            <person name="Liu S."/>
            <person name="Lokyitsang T."/>
            <person name="Lokyitsang Y."/>
            <person name="Lubonja R."/>
            <person name="Lui A."/>
            <person name="MacDonald P."/>
            <person name="Magnisalis V."/>
            <person name="Maru K."/>
            <person name="Matthews C."/>
            <person name="McCusker W."/>
            <person name="McDonough S."/>
            <person name="Mehta T."/>
            <person name="Meldrim J."/>
            <person name="Meneus L."/>
            <person name="Mihai O."/>
            <person name="Mihalev A."/>
            <person name="Mihova T."/>
            <person name="Mittelman R."/>
            <person name="Mlenga V."/>
            <person name="Montmayeur A."/>
            <person name="Mulrain L."/>
            <person name="Navidi A."/>
            <person name="Naylor J."/>
            <person name="Negash T."/>
            <person name="Nguyen T."/>
            <person name="Nguyen N."/>
            <person name="Nicol R."/>
            <person name="Norbu C."/>
            <person name="Norbu N."/>
            <person name="Novod N."/>
            <person name="O'Neill B."/>
            <person name="Osman S."/>
            <person name="Markiewicz E."/>
            <person name="Oyono O.L."/>
            <person name="Patti C."/>
            <person name="Phunkhang P."/>
            <person name="Pierre F."/>
            <person name="Priest M."/>
            <person name="Raghuraman S."/>
            <person name="Rege F."/>
            <person name="Reyes R."/>
            <person name="Rise C."/>
            <person name="Rogov P."/>
            <person name="Ross K."/>
            <person name="Ryan E."/>
            <person name="Settipalli S."/>
            <person name="Shea T."/>
            <person name="Sherpa N."/>
            <person name="Shi L."/>
            <person name="Shih D."/>
            <person name="Sparrow T."/>
            <person name="Spaulding J."/>
            <person name="Stalker J."/>
            <person name="Stange-Thomann N."/>
            <person name="Stavropoulos S."/>
            <person name="Stone C."/>
            <person name="Strader C."/>
            <person name="Tesfaye S."/>
            <person name="Thomson T."/>
            <person name="Thoulutsang Y."/>
            <person name="Thoulutsang D."/>
            <person name="Topham K."/>
            <person name="Topping I."/>
            <person name="Tsamla T."/>
            <person name="Vassiliev H."/>
            <person name="Vo A."/>
            <person name="Wangchuk T."/>
            <person name="Wangdi T."/>
            <person name="Weiand M."/>
            <person name="Wilkinson J."/>
            <person name="Wilson A."/>
            <person name="Yadav S."/>
            <person name="Young G."/>
            <person name="Yu Q."/>
            <person name="Zembek L."/>
            <person name="Zhong D."/>
            <person name="Zimmer A."/>
            <person name="Zwirko Z."/>
            <person name="Jaffe D.B."/>
            <person name="Alvarez P."/>
            <person name="Brockman W."/>
            <person name="Butler J."/>
            <person name="Chin C."/>
            <person name="Gnerre S."/>
            <person name="Grabherr M."/>
            <person name="Kleber M."/>
            <person name="Mauceli E."/>
            <person name="MacCallum I."/>
        </authorList>
    </citation>
    <scope>NUCLEOTIDE SEQUENCE [LARGE SCALE GENOMIC DNA]</scope>
    <source>
        <strain evidence="2">Tucson 15010-1051.87</strain>
    </source>
</reference>
<accession>B4LCR9</accession>
<dbReference type="OrthoDB" id="7883050at2759"/>
<dbReference type="KEGG" id="dvi:6623614"/>
<gene>
    <name evidence="1" type="primary">Dvir\GJ14072</name>
    <name evidence="1" type="ORF">Dvir_GJ14072</name>
</gene>
<organism evidence="1 2">
    <name type="scientific">Drosophila virilis</name>
    <name type="common">Fruit fly</name>
    <dbReference type="NCBI Taxonomy" id="7244"/>
    <lineage>
        <taxon>Eukaryota</taxon>
        <taxon>Metazoa</taxon>
        <taxon>Ecdysozoa</taxon>
        <taxon>Arthropoda</taxon>
        <taxon>Hexapoda</taxon>
        <taxon>Insecta</taxon>
        <taxon>Pterygota</taxon>
        <taxon>Neoptera</taxon>
        <taxon>Endopterygota</taxon>
        <taxon>Diptera</taxon>
        <taxon>Brachycera</taxon>
        <taxon>Muscomorpha</taxon>
        <taxon>Ephydroidea</taxon>
        <taxon>Drosophilidae</taxon>
        <taxon>Drosophila</taxon>
    </lineage>
</organism>
<dbReference type="InParanoid" id="B4LCR9"/>
<proteinExistence type="predicted"/>
<dbReference type="HOGENOM" id="CLU_317187_0_0_1"/>
<dbReference type="AlphaFoldDB" id="B4LCR9"/>